<gene>
    <name evidence="1" type="ORF">LCGC14_1349050</name>
</gene>
<evidence type="ECO:0000313" key="1">
    <source>
        <dbReference type="EMBL" id="KKM79515.1"/>
    </source>
</evidence>
<dbReference type="AlphaFoldDB" id="A0A0F9MS87"/>
<comment type="caution">
    <text evidence="1">The sequence shown here is derived from an EMBL/GenBank/DDBJ whole genome shotgun (WGS) entry which is preliminary data.</text>
</comment>
<protein>
    <submittedName>
        <fullName evidence="1">Uncharacterized protein</fullName>
    </submittedName>
</protein>
<accession>A0A0F9MS87</accession>
<name>A0A0F9MS87_9ZZZZ</name>
<organism evidence="1">
    <name type="scientific">marine sediment metagenome</name>
    <dbReference type="NCBI Taxonomy" id="412755"/>
    <lineage>
        <taxon>unclassified sequences</taxon>
        <taxon>metagenomes</taxon>
        <taxon>ecological metagenomes</taxon>
    </lineage>
</organism>
<sequence length="81" mass="8836">MAQPDFRIWVIPPDKPGEPTQVTLRTGSGDVPLASLGAATQYMMHLFAQRSPTGYEKALELLTAGAMSWNEMKIEGKENTG</sequence>
<proteinExistence type="predicted"/>
<dbReference type="EMBL" id="LAZR01008322">
    <property type="protein sequence ID" value="KKM79515.1"/>
    <property type="molecule type" value="Genomic_DNA"/>
</dbReference>
<reference evidence="1" key="1">
    <citation type="journal article" date="2015" name="Nature">
        <title>Complex archaea that bridge the gap between prokaryotes and eukaryotes.</title>
        <authorList>
            <person name="Spang A."/>
            <person name="Saw J.H."/>
            <person name="Jorgensen S.L."/>
            <person name="Zaremba-Niedzwiedzka K."/>
            <person name="Martijn J."/>
            <person name="Lind A.E."/>
            <person name="van Eijk R."/>
            <person name="Schleper C."/>
            <person name="Guy L."/>
            <person name="Ettema T.J."/>
        </authorList>
    </citation>
    <scope>NUCLEOTIDE SEQUENCE</scope>
</reference>